<reference evidence="2 3" key="1">
    <citation type="submission" date="2019-11" db="EMBL/GenBank/DDBJ databases">
        <title>Whole genome sequence of Oryza granulata.</title>
        <authorList>
            <person name="Li W."/>
        </authorList>
    </citation>
    <scope>NUCLEOTIDE SEQUENCE [LARGE SCALE GENOMIC DNA]</scope>
    <source>
        <strain evidence="3">cv. Menghai</strain>
        <tissue evidence="2">Leaf</tissue>
    </source>
</reference>
<dbReference type="OrthoDB" id="1738257at2759"/>
<dbReference type="AlphaFoldDB" id="A0A6G1CJJ5"/>
<accession>A0A6G1CJJ5</accession>
<dbReference type="Proteomes" id="UP000479710">
    <property type="component" value="Unassembled WGS sequence"/>
</dbReference>
<dbReference type="EMBL" id="SPHZ02000009">
    <property type="protein sequence ID" value="KAF0900329.1"/>
    <property type="molecule type" value="Genomic_DNA"/>
</dbReference>
<name>A0A6G1CJJ5_9ORYZ</name>
<sequence>MGTFFSRKDKLFGHVTVFDDHTPALPPEEYGDEVTTAVGSGAMSVSGQLPHGGEAVSRMVDMDKCFPESTFDDLRCSDIKDSVDDERGHLSPIGLNY</sequence>
<dbReference type="InterPro" id="IPR058196">
    <property type="entry name" value="zf-C2H2_STOP1/2_C"/>
</dbReference>
<dbReference type="Pfam" id="PF23118">
    <property type="entry name" value="zf-C2H2_STOP2_C"/>
    <property type="match status" value="1"/>
</dbReference>
<protein>
    <recommendedName>
        <fullName evidence="1">STOP1/2-like C2H2-type zinc finger domain-containing protein</fullName>
    </recommendedName>
</protein>
<comment type="caution">
    <text evidence="2">The sequence shown here is derived from an EMBL/GenBank/DDBJ whole genome shotgun (WGS) entry which is preliminary data.</text>
</comment>
<organism evidence="2 3">
    <name type="scientific">Oryza meyeriana var. granulata</name>
    <dbReference type="NCBI Taxonomy" id="110450"/>
    <lineage>
        <taxon>Eukaryota</taxon>
        <taxon>Viridiplantae</taxon>
        <taxon>Streptophyta</taxon>
        <taxon>Embryophyta</taxon>
        <taxon>Tracheophyta</taxon>
        <taxon>Spermatophyta</taxon>
        <taxon>Magnoliopsida</taxon>
        <taxon>Liliopsida</taxon>
        <taxon>Poales</taxon>
        <taxon>Poaceae</taxon>
        <taxon>BOP clade</taxon>
        <taxon>Oryzoideae</taxon>
        <taxon>Oryzeae</taxon>
        <taxon>Oryzinae</taxon>
        <taxon>Oryza</taxon>
        <taxon>Oryza meyeriana</taxon>
    </lineage>
</organism>
<evidence type="ECO:0000259" key="1">
    <source>
        <dbReference type="Pfam" id="PF23118"/>
    </source>
</evidence>
<evidence type="ECO:0000313" key="3">
    <source>
        <dbReference type="Proteomes" id="UP000479710"/>
    </source>
</evidence>
<proteinExistence type="predicted"/>
<feature type="domain" description="STOP1/2-like C2H2-type zinc finger" evidence="1">
    <location>
        <begin position="2"/>
        <end position="25"/>
    </location>
</feature>
<keyword evidence="3" id="KW-1185">Reference proteome</keyword>
<gene>
    <name evidence="2" type="ORF">E2562_030617</name>
</gene>
<evidence type="ECO:0000313" key="2">
    <source>
        <dbReference type="EMBL" id="KAF0900329.1"/>
    </source>
</evidence>